<proteinExistence type="predicted"/>
<sequence>MTARLMSASAIWCRSSFSFSLPQSYWTVEPCTWIHSLALSKRSICVPKQLTYSLDGVDLHLVNKQYMIACILVCFYECSLKNLDRSQPECKTHLLSLLQKKADMTQLIEIVEWLSHEDIQCHREDMEKMIRMAVWCLQDDPDRRPTMSVVVKVLEGLIEVETSISYRFCHAMVSATEAGFHPVSTPPQDSVLSTPR</sequence>
<dbReference type="EMBL" id="CM056816">
    <property type="protein sequence ID" value="KAJ8634226.1"/>
    <property type="molecule type" value="Genomic_DNA"/>
</dbReference>
<evidence type="ECO:0000313" key="2">
    <source>
        <dbReference type="Proteomes" id="UP001234297"/>
    </source>
</evidence>
<evidence type="ECO:0000313" key="1">
    <source>
        <dbReference type="EMBL" id="KAJ8634226.1"/>
    </source>
</evidence>
<keyword evidence="2" id="KW-1185">Reference proteome</keyword>
<gene>
    <name evidence="1" type="ORF">MRB53_027562</name>
</gene>
<accession>A0ACC2LL75</accession>
<dbReference type="Proteomes" id="UP001234297">
    <property type="component" value="Chromosome 8"/>
</dbReference>
<organism evidence="1 2">
    <name type="scientific">Persea americana</name>
    <name type="common">Avocado</name>
    <dbReference type="NCBI Taxonomy" id="3435"/>
    <lineage>
        <taxon>Eukaryota</taxon>
        <taxon>Viridiplantae</taxon>
        <taxon>Streptophyta</taxon>
        <taxon>Embryophyta</taxon>
        <taxon>Tracheophyta</taxon>
        <taxon>Spermatophyta</taxon>
        <taxon>Magnoliopsida</taxon>
        <taxon>Magnoliidae</taxon>
        <taxon>Laurales</taxon>
        <taxon>Lauraceae</taxon>
        <taxon>Persea</taxon>
    </lineage>
</organism>
<comment type="caution">
    <text evidence="1">The sequence shown here is derived from an EMBL/GenBank/DDBJ whole genome shotgun (WGS) entry which is preliminary data.</text>
</comment>
<protein>
    <submittedName>
        <fullName evidence="1">Uncharacterized protein</fullName>
    </submittedName>
</protein>
<name>A0ACC2LL75_PERAE</name>
<reference evidence="1 2" key="1">
    <citation type="journal article" date="2022" name="Hortic Res">
        <title>A haplotype resolved chromosomal level avocado genome allows analysis of novel avocado genes.</title>
        <authorList>
            <person name="Nath O."/>
            <person name="Fletcher S.J."/>
            <person name="Hayward A."/>
            <person name="Shaw L.M."/>
            <person name="Masouleh A.K."/>
            <person name="Furtado A."/>
            <person name="Henry R.J."/>
            <person name="Mitter N."/>
        </authorList>
    </citation>
    <scope>NUCLEOTIDE SEQUENCE [LARGE SCALE GENOMIC DNA]</scope>
    <source>
        <strain evidence="2">cv. Hass</strain>
    </source>
</reference>